<dbReference type="UniPathway" id="UPA00053">
    <property type="reaction ID" value="UER00087"/>
</dbReference>
<dbReference type="InterPro" id="IPR041121">
    <property type="entry name" value="SDH_C"/>
</dbReference>
<keyword evidence="8" id="KW-0521">NADP</keyword>
<comment type="catalytic activity">
    <reaction evidence="8">
        <text>shikimate + NADP(+) = 3-dehydroshikimate + NADPH + H(+)</text>
        <dbReference type="Rhea" id="RHEA:17737"/>
        <dbReference type="ChEBI" id="CHEBI:15378"/>
        <dbReference type="ChEBI" id="CHEBI:16630"/>
        <dbReference type="ChEBI" id="CHEBI:36208"/>
        <dbReference type="ChEBI" id="CHEBI:57783"/>
        <dbReference type="ChEBI" id="CHEBI:58349"/>
        <dbReference type="EC" id="1.1.1.25"/>
    </reaction>
</comment>
<dbReference type="Gene3D" id="3.40.50.720">
    <property type="entry name" value="NAD(P)-binding Rossmann-like Domain"/>
    <property type="match status" value="1"/>
</dbReference>
<evidence type="ECO:0000256" key="3">
    <source>
        <dbReference type="ARBA" id="ARBA00023002"/>
    </source>
</evidence>
<comment type="pathway">
    <text evidence="7">Aromatic compound metabolism; 3,4-dihydroxybenzoate biosynthesis; 3-dehydroquinate from D-quinate (NAD(+) route).</text>
</comment>
<comment type="pathway">
    <text evidence="1 8">Metabolic intermediate biosynthesis; chorismate biosynthesis; chorismate from D-erythrose 4-phosphate and phosphoenolpyruvate: step 4/7.</text>
</comment>
<evidence type="ECO:0000259" key="9">
    <source>
        <dbReference type="Pfam" id="PF08501"/>
    </source>
</evidence>
<dbReference type="Proteomes" id="UP000254461">
    <property type="component" value="Unassembled WGS sequence"/>
</dbReference>
<evidence type="ECO:0000256" key="5">
    <source>
        <dbReference type="ARBA" id="ARBA00051639"/>
    </source>
</evidence>
<dbReference type="EC" id="1.1.1.25" evidence="8"/>
<dbReference type="PANTHER" id="PTHR21089:SF1">
    <property type="entry name" value="BIFUNCTIONAL 3-DEHYDROQUINATE DEHYDRATASE_SHIKIMATE DEHYDROGENASE, CHLOROPLASTIC"/>
    <property type="match status" value="1"/>
</dbReference>
<feature type="binding site" evidence="8">
    <location>
        <begin position="135"/>
        <end position="139"/>
    </location>
    <ligand>
        <name>NADP(+)</name>
        <dbReference type="ChEBI" id="CHEBI:58349"/>
    </ligand>
</feature>
<evidence type="ECO:0000256" key="7">
    <source>
        <dbReference type="ARBA" id="ARBA00060613"/>
    </source>
</evidence>
<dbReference type="EMBL" id="UHFF01000002">
    <property type="protein sequence ID" value="SUN47701.1"/>
    <property type="molecule type" value="Genomic_DNA"/>
</dbReference>
<comment type="caution">
    <text evidence="8">Lacks conserved residue(s) required for the propagation of feature annotation.</text>
</comment>
<dbReference type="Pfam" id="PF08501">
    <property type="entry name" value="Shikimate_dh_N"/>
    <property type="match status" value="1"/>
</dbReference>
<dbReference type="GO" id="GO:0052734">
    <property type="term" value="F:shikimate 3-dehydrogenase (NAD+) activity"/>
    <property type="evidence" value="ECO:0007669"/>
    <property type="project" value="RHEA"/>
</dbReference>
<feature type="binding site" evidence="8">
    <location>
        <position position="260"/>
    </location>
    <ligand>
        <name>NADP(+)</name>
        <dbReference type="ChEBI" id="CHEBI:58349"/>
    </ligand>
</feature>
<reference evidence="11 12" key="1">
    <citation type="submission" date="2018-06" db="EMBL/GenBank/DDBJ databases">
        <authorList>
            <consortium name="Pathogen Informatics"/>
            <person name="Doyle S."/>
        </authorList>
    </citation>
    <scope>NUCLEOTIDE SEQUENCE [LARGE SCALE GENOMIC DNA]</scope>
    <source>
        <strain evidence="11 12">NCTC12092</strain>
    </source>
</reference>
<comment type="catalytic activity">
    <reaction evidence="5">
        <text>L-quinate + NAD(+) = 3-dehydroquinate + NADH + H(+)</text>
        <dbReference type="Rhea" id="RHEA:22364"/>
        <dbReference type="ChEBI" id="CHEBI:15378"/>
        <dbReference type="ChEBI" id="CHEBI:29751"/>
        <dbReference type="ChEBI" id="CHEBI:32364"/>
        <dbReference type="ChEBI" id="CHEBI:57540"/>
        <dbReference type="ChEBI" id="CHEBI:57945"/>
        <dbReference type="EC" id="1.1.1.24"/>
    </reaction>
</comment>
<dbReference type="RefSeq" id="WP_043040970.1">
    <property type="nucleotide sequence ID" value="NZ_UHFF01000002.1"/>
</dbReference>
<organism evidence="11 12">
    <name type="scientific">Streptococcus equi subsp. equi</name>
    <dbReference type="NCBI Taxonomy" id="148942"/>
    <lineage>
        <taxon>Bacteria</taxon>
        <taxon>Bacillati</taxon>
        <taxon>Bacillota</taxon>
        <taxon>Bacilli</taxon>
        <taxon>Lactobacillales</taxon>
        <taxon>Streptococcaceae</taxon>
        <taxon>Streptococcus</taxon>
    </lineage>
</organism>
<dbReference type="InterPro" id="IPR046346">
    <property type="entry name" value="Aminoacid_DH-like_N_sf"/>
</dbReference>
<dbReference type="CDD" id="cd01065">
    <property type="entry name" value="NAD_bind_Shikimate_DH"/>
    <property type="match status" value="1"/>
</dbReference>
<evidence type="ECO:0000256" key="6">
    <source>
        <dbReference type="ARBA" id="ARBA00052329"/>
    </source>
</evidence>
<dbReference type="InterPro" id="IPR022893">
    <property type="entry name" value="Shikimate_DH_fam"/>
</dbReference>
<feature type="binding site" evidence="8">
    <location>
        <position position="238"/>
    </location>
    <ligand>
        <name>shikimate</name>
        <dbReference type="ChEBI" id="CHEBI:36208"/>
    </ligand>
</feature>
<feature type="binding site" evidence="8">
    <location>
        <begin position="22"/>
        <end position="24"/>
    </location>
    <ligand>
        <name>shikimate</name>
        <dbReference type="ChEBI" id="CHEBI:36208"/>
    </ligand>
</feature>
<accession>A0A380JU13</accession>
<dbReference type="GO" id="GO:0008652">
    <property type="term" value="P:amino acid biosynthetic process"/>
    <property type="evidence" value="ECO:0007669"/>
    <property type="project" value="UniProtKB-KW"/>
</dbReference>
<evidence type="ECO:0000256" key="4">
    <source>
        <dbReference type="ARBA" id="ARBA00023141"/>
    </source>
</evidence>
<proteinExistence type="inferred from homology"/>
<feature type="binding site" evidence="8">
    <location>
        <position position="94"/>
    </location>
    <ligand>
        <name>shikimate</name>
        <dbReference type="ChEBI" id="CHEBI:36208"/>
    </ligand>
</feature>
<dbReference type="FunFam" id="3.40.50.720:FF:000086">
    <property type="entry name" value="Quinate/shikimate dehydrogenase"/>
    <property type="match status" value="1"/>
</dbReference>
<evidence type="ECO:0000256" key="2">
    <source>
        <dbReference type="ARBA" id="ARBA00022605"/>
    </source>
</evidence>
<keyword evidence="3 8" id="KW-0560">Oxidoreductase</keyword>
<dbReference type="PANTHER" id="PTHR21089">
    <property type="entry name" value="SHIKIMATE DEHYDROGENASE"/>
    <property type="match status" value="1"/>
</dbReference>
<feature type="domain" description="Shikimate dehydrogenase substrate binding N-terminal" evidence="9">
    <location>
        <begin position="14"/>
        <end position="96"/>
    </location>
</feature>
<feature type="binding site" evidence="8">
    <location>
        <position position="69"/>
    </location>
    <ligand>
        <name>shikimate</name>
        <dbReference type="ChEBI" id="CHEBI:36208"/>
    </ligand>
</feature>
<dbReference type="Pfam" id="PF18317">
    <property type="entry name" value="SDH_C"/>
    <property type="match status" value="1"/>
</dbReference>
<evidence type="ECO:0000256" key="1">
    <source>
        <dbReference type="ARBA" id="ARBA00004871"/>
    </source>
</evidence>
<dbReference type="SUPFAM" id="SSF51735">
    <property type="entry name" value="NAD(P)-binding Rossmann-fold domains"/>
    <property type="match status" value="1"/>
</dbReference>
<feature type="binding site" evidence="8">
    <location>
        <position position="236"/>
    </location>
    <ligand>
        <name>NADP(+)</name>
        <dbReference type="ChEBI" id="CHEBI:58349"/>
    </ligand>
</feature>
<feature type="binding site" evidence="8">
    <location>
        <position position="111"/>
    </location>
    <ligand>
        <name>shikimate</name>
        <dbReference type="ChEBI" id="CHEBI:36208"/>
    </ligand>
</feature>
<evidence type="ECO:0000313" key="12">
    <source>
        <dbReference type="Proteomes" id="UP000254461"/>
    </source>
</evidence>
<sequence length="294" mass="31023">MLERLSGHTRLTALLAAPARHSLSPKMHNAAYAKLGLDYAYLAFEVDNSGLAAAVQGMRALGICGANVSMPNKQAIVPLLDELSPAAALAGAVNTVVNTDGKGHLVGHITDGTGAIRALAEEGVAIKDQIITIAGAGGAGTAIAVQLGLDGAKEIRLFNRKTATFKQAKQVLKGINAKTSALASLQDLADDRAFKRSIAESSIYIDATGVGMKPLEEHSLITDPALIRPDLVVFDLVYHPAETKLLAFAREHGAKKVMNGLGMLLYQGAEAFKLMTGEDMPVAYIRELLCQNKE</sequence>
<dbReference type="NCBIfam" id="NF001319">
    <property type="entry name" value="PRK00258.3-3"/>
    <property type="match status" value="1"/>
</dbReference>
<dbReference type="Gene3D" id="3.40.50.10860">
    <property type="entry name" value="Leucine Dehydrogenase, chain A, domain 1"/>
    <property type="match status" value="1"/>
</dbReference>
<dbReference type="GO" id="GO:0004764">
    <property type="term" value="F:shikimate 3-dehydrogenase (NADP+) activity"/>
    <property type="evidence" value="ECO:0007669"/>
    <property type="project" value="UniProtKB-UniRule"/>
</dbReference>
<gene>
    <name evidence="8 11" type="primary">aroE</name>
    <name evidence="11" type="ORF">NCTC12092_01518</name>
</gene>
<dbReference type="GO" id="GO:0019632">
    <property type="term" value="P:shikimate metabolic process"/>
    <property type="evidence" value="ECO:0007669"/>
    <property type="project" value="UniProtKB-ARBA"/>
</dbReference>
<dbReference type="GO" id="GO:0030266">
    <property type="term" value="F:quinate 3-dehydrogenase (NAD+) activity"/>
    <property type="evidence" value="ECO:0007669"/>
    <property type="project" value="UniProtKB-EC"/>
</dbReference>
<feature type="active site" description="Proton acceptor" evidence="8">
    <location>
        <position position="73"/>
    </location>
</feature>
<dbReference type="InterPro" id="IPR036291">
    <property type="entry name" value="NAD(P)-bd_dom_sf"/>
</dbReference>
<keyword evidence="4 8" id="KW-0057">Aromatic amino acid biosynthesis</keyword>
<comment type="catalytic activity">
    <reaction evidence="6">
        <text>shikimate + NAD(+) = 3-dehydroshikimate + NADH + H(+)</text>
        <dbReference type="Rhea" id="RHEA:17741"/>
        <dbReference type="ChEBI" id="CHEBI:15378"/>
        <dbReference type="ChEBI" id="CHEBI:16630"/>
        <dbReference type="ChEBI" id="CHEBI:36208"/>
        <dbReference type="ChEBI" id="CHEBI:57540"/>
        <dbReference type="ChEBI" id="CHEBI:57945"/>
    </reaction>
</comment>
<protein>
    <recommendedName>
        <fullName evidence="8">Shikimate dehydrogenase (NADP(+))</fullName>
        <shortName evidence="8">SDH</shortName>
        <ecNumber evidence="8">1.1.1.25</ecNumber>
    </recommendedName>
</protein>
<keyword evidence="2 8" id="KW-0028">Amino-acid biosynthesis</keyword>
<dbReference type="GO" id="GO:0009423">
    <property type="term" value="P:chorismate biosynthetic process"/>
    <property type="evidence" value="ECO:0007669"/>
    <property type="project" value="UniProtKB-UniRule"/>
</dbReference>
<dbReference type="AlphaFoldDB" id="A0A380JU13"/>
<dbReference type="InterPro" id="IPR013708">
    <property type="entry name" value="Shikimate_DH-bd_N"/>
</dbReference>
<feature type="domain" description="SDH C-terminal" evidence="10">
    <location>
        <begin position="260"/>
        <end position="289"/>
    </location>
</feature>
<comment type="subunit">
    <text evidence="8">Homodimer.</text>
</comment>
<evidence type="ECO:0000259" key="10">
    <source>
        <dbReference type="Pfam" id="PF18317"/>
    </source>
</evidence>
<evidence type="ECO:0000313" key="11">
    <source>
        <dbReference type="EMBL" id="SUN47701.1"/>
    </source>
</evidence>
<dbReference type="HAMAP" id="MF_00222">
    <property type="entry name" value="Shikimate_DH_AroE"/>
    <property type="match status" value="1"/>
</dbReference>
<name>A0A380JU13_9STRE</name>
<dbReference type="SUPFAM" id="SSF53223">
    <property type="entry name" value="Aminoacid dehydrogenase-like, N-terminal domain"/>
    <property type="match status" value="1"/>
</dbReference>
<comment type="similarity">
    <text evidence="8">Belongs to the shikimate dehydrogenase family.</text>
</comment>
<dbReference type="GO" id="GO:0009073">
    <property type="term" value="P:aromatic amino acid family biosynthetic process"/>
    <property type="evidence" value="ECO:0007669"/>
    <property type="project" value="UniProtKB-KW"/>
</dbReference>
<evidence type="ECO:0000256" key="8">
    <source>
        <dbReference type="HAMAP-Rule" id="MF_00222"/>
    </source>
</evidence>
<comment type="function">
    <text evidence="8">Involved in the biosynthesis of the chorismate, which leads to the biosynthesis of aromatic amino acids. Catalyzes the reversible NADPH linked reduction of 3-dehydroshikimate (DHSA) to yield shikimate (SA).</text>
</comment>
<feature type="binding site" evidence="8">
    <location>
        <position position="267"/>
    </location>
    <ligand>
        <name>shikimate</name>
        <dbReference type="ChEBI" id="CHEBI:36208"/>
    </ligand>
</feature>